<dbReference type="Proteomes" id="UP001164305">
    <property type="component" value="Chromosome"/>
</dbReference>
<dbReference type="Gene3D" id="3.40.640.10">
    <property type="entry name" value="Type I PLP-dependent aspartate aminotransferase-like (Major domain)"/>
    <property type="match status" value="1"/>
</dbReference>
<dbReference type="SUPFAM" id="SSF53383">
    <property type="entry name" value="PLP-dependent transferases"/>
    <property type="match status" value="1"/>
</dbReference>
<evidence type="ECO:0000259" key="5">
    <source>
        <dbReference type="Pfam" id="PF00155"/>
    </source>
</evidence>
<accession>A0ABY6G3F8</accession>
<dbReference type="InterPro" id="IPR051326">
    <property type="entry name" value="Kynurenine-oxoglutarate_AT"/>
</dbReference>
<dbReference type="InterPro" id="IPR004839">
    <property type="entry name" value="Aminotransferase_I/II_large"/>
</dbReference>
<reference evidence="6" key="1">
    <citation type="submission" date="2022-10" db="EMBL/GenBank/DDBJ databases">
        <title>Whole-Genome Sequencing of Brachybacterium huguangmaarense BRM-3, Isolated from Betula schmidtii.</title>
        <authorList>
            <person name="Haam D."/>
        </authorList>
    </citation>
    <scope>NUCLEOTIDE SEQUENCE</scope>
    <source>
        <strain evidence="6">BRM-3</strain>
    </source>
</reference>
<keyword evidence="4" id="KW-0663">Pyridoxal phosphate</keyword>
<keyword evidence="7" id="KW-1185">Reference proteome</keyword>
<evidence type="ECO:0000256" key="1">
    <source>
        <dbReference type="ARBA" id="ARBA00001933"/>
    </source>
</evidence>
<dbReference type="Pfam" id="PF00155">
    <property type="entry name" value="Aminotran_1_2"/>
    <property type="match status" value="1"/>
</dbReference>
<keyword evidence="2 6" id="KW-0032">Aminotransferase</keyword>
<dbReference type="InterPro" id="IPR015424">
    <property type="entry name" value="PyrdxlP-dep_Trfase"/>
</dbReference>
<organism evidence="6 7">
    <name type="scientific">Brachybacterium huguangmaarense</name>
    <dbReference type="NCBI Taxonomy" id="1652028"/>
    <lineage>
        <taxon>Bacteria</taxon>
        <taxon>Bacillati</taxon>
        <taxon>Actinomycetota</taxon>
        <taxon>Actinomycetes</taxon>
        <taxon>Micrococcales</taxon>
        <taxon>Dermabacteraceae</taxon>
        <taxon>Brachybacterium</taxon>
    </lineage>
</organism>
<evidence type="ECO:0000256" key="3">
    <source>
        <dbReference type="ARBA" id="ARBA00022679"/>
    </source>
</evidence>
<dbReference type="RefSeq" id="WP_263594958.1">
    <property type="nucleotide sequence ID" value="NZ_CP107020.1"/>
</dbReference>
<evidence type="ECO:0000256" key="4">
    <source>
        <dbReference type="ARBA" id="ARBA00022898"/>
    </source>
</evidence>
<dbReference type="PANTHER" id="PTHR43807">
    <property type="entry name" value="FI04487P"/>
    <property type="match status" value="1"/>
</dbReference>
<gene>
    <name evidence="6" type="ORF">BRM3_04835</name>
</gene>
<evidence type="ECO:0000313" key="6">
    <source>
        <dbReference type="EMBL" id="UYG17750.1"/>
    </source>
</evidence>
<dbReference type="EMBL" id="CP107020">
    <property type="protein sequence ID" value="UYG17750.1"/>
    <property type="molecule type" value="Genomic_DNA"/>
</dbReference>
<evidence type="ECO:0000313" key="7">
    <source>
        <dbReference type="Proteomes" id="UP001164305"/>
    </source>
</evidence>
<evidence type="ECO:0000256" key="2">
    <source>
        <dbReference type="ARBA" id="ARBA00022576"/>
    </source>
</evidence>
<dbReference type="PANTHER" id="PTHR43807:SF20">
    <property type="entry name" value="FI04487P"/>
    <property type="match status" value="1"/>
</dbReference>
<feature type="domain" description="Aminotransferase class I/classII large" evidence="5">
    <location>
        <begin position="40"/>
        <end position="402"/>
    </location>
</feature>
<comment type="cofactor">
    <cofactor evidence="1">
        <name>pyridoxal 5'-phosphate</name>
        <dbReference type="ChEBI" id="CHEBI:597326"/>
    </cofactor>
</comment>
<dbReference type="InterPro" id="IPR015421">
    <property type="entry name" value="PyrdxlP-dep_Trfase_major"/>
</dbReference>
<dbReference type="InterPro" id="IPR015422">
    <property type="entry name" value="PyrdxlP-dep_Trfase_small"/>
</dbReference>
<keyword evidence="3" id="KW-0808">Transferase</keyword>
<dbReference type="Gene3D" id="3.90.1150.10">
    <property type="entry name" value="Aspartate Aminotransferase, domain 1"/>
    <property type="match status" value="1"/>
</dbReference>
<sequence>MDLEGPWQAAARGAHLWVDGVAQPTVFARMSARAAALGAMNLGQGFPDTAPPPVVAETAQRNIREGVNQYPPGPGRPELRAAIARHQERFYALAWDPGSEVLVTTGATEAIAAAILALVRPGDEVVTLEPFYDSYAATIALAGGVHRTVPFEVRCTDGELSLSVAPHALREAVTDATRLILLNSPHNPTGAVLGREVLEALVEAACAHDAIIVSDEVYEHLTFAASHVPVATLPGARERTITIGSAGKTLSVTGWKIGWVTAVPELVAAVTGVKQWLTFTSGAPFQGAVARGLELPEAQYAAIADDLARRRDLLVDTLRGIGAHVAVPEAGYFVLADLSPLGEDDATALCERLPEEAGVVAIPVAAFCHDDAAGGHASQYRSLVRFAFCKDDATLAEAARRLGAWARGRRGA</sequence>
<protein>
    <submittedName>
        <fullName evidence="6">Aminotransferase class I/II-fold pyridoxal phosphate-dependent enzyme</fullName>
    </submittedName>
</protein>
<dbReference type="GO" id="GO:0008483">
    <property type="term" value="F:transaminase activity"/>
    <property type="evidence" value="ECO:0007669"/>
    <property type="project" value="UniProtKB-KW"/>
</dbReference>
<name>A0ABY6G3F8_9MICO</name>
<proteinExistence type="predicted"/>
<dbReference type="CDD" id="cd00609">
    <property type="entry name" value="AAT_like"/>
    <property type="match status" value="1"/>
</dbReference>